<name>A0A7R9I9H1_9NEOP</name>
<evidence type="ECO:0000313" key="1">
    <source>
        <dbReference type="EMBL" id="CAD7451073.1"/>
    </source>
</evidence>
<organism evidence="1">
    <name type="scientific">Timema bartmani</name>
    <dbReference type="NCBI Taxonomy" id="61472"/>
    <lineage>
        <taxon>Eukaryota</taxon>
        <taxon>Metazoa</taxon>
        <taxon>Ecdysozoa</taxon>
        <taxon>Arthropoda</taxon>
        <taxon>Hexapoda</taxon>
        <taxon>Insecta</taxon>
        <taxon>Pterygota</taxon>
        <taxon>Neoptera</taxon>
        <taxon>Polyneoptera</taxon>
        <taxon>Phasmatodea</taxon>
        <taxon>Timematodea</taxon>
        <taxon>Timematoidea</taxon>
        <taxon>Timematidae</taxon>
        <taxon>Timema</taxon>
    </lineage>
</organism>
<sequence length="51" mass="5706">MNLIALVMAKSLSNLLHKQEMKEGRLYLAEKSLMTMICKASLKSAISPIQK</sequence>
<dbReference type="AlphaFoldDB" id="A0A7R9I9H1"/>
<dbReference type="EMBL" id="OD583729">
    <property type="protein sequence ID" value="CAD7451073.1"/>
    <property type="molecule type" value="Genomic_DNA"/>
</dbReference>
<gene>
    <name evidence="1" type="ORF">TBIB3V08_LOCUS13342</name>
</gene>
<protein>
    <submittedName>
        <fullName evidence="1">Uncharacterized protein</fullName>
    </submittedName>
</protein>
<proteinExistence type="predicted"/>
<reference evidence="1" key="1">
    <citation type="submission" date="2020-11" db="EMBL/GenBank/DDBJ databases">
        <authorList>
            <person name="Tran Van P."/>
        </authorList>
    </citation>
    <scope>NUCLEOTIDE SEQUENCE</scope>
</reference>
<accession>A0A7R9I9H1</accession>